<feature type="region of interest" description="Disordered" evidence="3">
    <location>
        <begin position="1"/>
        <end position="239"/>
    </location>
</feature>
<proteinExistence type="predicted"/>
<comment type="caution">
    <text evidence="5">The sequence shown here is derived from an EMBL/GenBank/DDBJ whole genome shotgun (WGS) entry which is preliminary data.</text>
</comment>
<dbReference type="Pfam" id="PF03467">
    <property type="entry name" value="Smg4_UPF3"/>
    <property type="match status" value="1"/>
</dbReference>
<feature type="compositionally biased region" description="Basic and acidic residues" evidence="3">
    <location>
        <begin position="229"/>
        <end position="238"/>
    </location>
</feature>
<dbReference type="Proteomes" id="UP001151518">
    <property type="component" value="Unassembled WGS sequence"/>
</dbReference>
<dbReference type="GO" id="GO:0005730">
    <property type="term" value="C:nucleolus"/>
    <property type="evidence" value="ECO:0007669"/>
    <property type="project" value="TreeGrafter"/>
</dbReference>
<dbReference type="AlphaFoldDB" id="A0A9W8G9J1"/>
<sequence length="489" mass="52907">MHRRRTDTERSELGARGESSRKRSSTAATRKPAQSTKEPPKPMKSNPPQIEVVAIEDKPTAANDTGRRAHGPKPASRAADKDGKRRARGEGASSDGGRAINSSNSKEGRDKPKESPAKPAAPRGAKPKPAPMLESSAKPKSARLASAKRDAKGKAVDGTKKPNAATQPVQGKMSKTRQRELEAQRQKPKGAGPPQTTSGAKHAASAQTKEREPGAAQAIAPKPAARPKPQAEEREKKPVSKVCIRWLPADLPEHVFWRSVEPSLPWFSPEKTGAVVQREVLVAEPSVDGEATKAASPLGRTKPVLIDVYESENLARLDSRPRWRQFVRGKQHRSKAKPDDPSRAYILFADAQEAEHFYRGYHGHAFGRNGAVCRALVEVAAFQHVPWTLPDAQDDALENTIDQDPHFIAFLKAAVDGGGSEDAEKPPVYISYAQAASVGRESKPGATPLIDHLRKIKGRPGNSRGEAAKSKAAKPPVAPPKRPRRKNRG</sequence>
<reference evidence="5" key="1">
    <citation type="submission" date="2022-07" db="EMBL/GenBank/DDBJ databases">
        <title>Phylogenomic reconstructions and comparative analyses of Kickxellomycotina fungi.</title>
        <authorList>
            <person name="Reynolds N.K."/>
            <person name="Stajich J.E."/>
            <person name="Barry K."/>
            <person name="Grigoriev I.V."/>
            <person name="Crous P."/>
            <person name="Smith M.E."/>
        </authorList>
    </citation>
    <scope>NUCLEOTIDE SEQUENCE</scope>
    <source>
        <strain evidence="5">NRRL 3115</strain>
    </source>
</reference>
<dbReference type="InterPro" id="IPR005120">
    <property type="entry name" value="UPF3_dom"/>
</dbReference>
<dbReference type="InterPro" id="IPR012677">
    <property type="entry name" value="Nucleotide-bd_a/b_plait_sf"/>
</dbReference>
<feature type="compositionally biased region" description="Basic and acidic residues" evidence="3">
    <location>
        <begin position="1"/>
        <end position="21"/>
    </location>
</feature>
<feature type="compositionally biased region" description="Basic and acidic residues" evidence="3">
    <location>
        <begin position="106"/>
        <end position="116"/>
    </location>
</feature>
<accession>A0A9W8G9J1</accession>
<evidence type="ECO:0000256" key="3">
    <source>
        <dbReference type="SAM" id="MobiDB-lite"/>
    </source>
</evidence>
<dbReference type="GO" id="GO:0000184">
    <property type="term" value="P:nuclear-transcribed mRNA catabolic process, nonsense-mediated decay"/>
    <property type="evidence" value="ECO:0007669"/>
    <property type="project" value="InterPro"/>
</dbReference>
<feature type="compositionally biased region" description="Basic and acidic residues" evidence="3">
    <location>
        <begin position="147"/>
        <end position="160"/>
    </location>
</feature>
<dbReference type="PANTHER" id="PTHR13112">
    <property type="entry name" value="UPF3 REGULATOR OF NONSENSE TRANSCRIPTS-LIKE PROTEIN"/>
    <property type="match status" value="1"/>
</dbReference>
<dbReference type="GO" id="GO:0045727">
    <property type="term" value="P:positive regulation of translation"/>
    <property type="evidence" value="ECO:0007669"/>
    <property type="project" value="TreeGrafter"/>
</dbReference>
<keyword evidence="2" id="KW-0539">Nucleus</keyword>
<protein>
    <recommendedName>
        <fullName evidence="4">UPF3 domain-containing protein</fullName>
    </recommendedName>
</protein>
<dbReference type="Gene3D" id="3.30.70.330">
    <property type="match status" value="1"/>
</dbReference>
<evidence type="ECO:0000313" key="6">
    <source>
        <dbReference type="Proteomes" id="UP001151518"/>
    </source>
</evidence>
<evidence type="ECO:0000259" key="4">
    <source>
        <dbReference type="Pfam" id="PF03467"/>
    </source>
</evidence>
<gene>
    <name evidence="5" type="ORF">GGI25_002016</name>
</gene>
<organism evidence="5 6">
    <name type="scientific">Coemansia spiralis</name>
    <dbReference type="NCBI Taxonomy" id="417178"/>
    <lineage>
        <taxon>Eukaryota</taxon>
        <taxon>Fungi</taxon>
        <taxon>Fungi incertae sedis</taxon>
        <taxon>Zoopagomycota</taxon>
        <taxon>Kickxellomycotina</taxon>
        <taxon>Kickxellomycetes</taxon>
        <taxon>Kickxellales</taxon>
        <taxon>Kickxellaceae</taxon>
        <taxon>Coemansia</taxon>
    </lineage>
</organism>
<feature type="region of interest" description="Disordered" evidence="3">
    <location>
        <begin position="440"/>
        <end position="489"/>
    </location>
</feature>
<name>A0A9W8G9J1_9FUNG</name>
<dbReference type="OrthoDB" id="18087at2759"/>
<evidence type="ECO:0000256" key="2">
    <source>
        <dbReference type="ARBA" id="ARBA00023242"/>
    </source>
</evidence>
<dbReference type="GO" id="GO:0003729">
    <property type="term" value="F:mRNA binding"/>
    <property type="evidence" value="ECO:0007669"/>
    <property type="project" value="TreeGrafter"/>
</dbReference>
<comment type="subcellular location">
    <subcellularLocation>
        <location evidence="1">Nucleus</location>
    </subcellularLocation>
</comment>
<dbReference type="GO" id="GO:0005737">
    <property type="term" value="C:cytoplasm"/>
    <property type="evidence" value="ECO:0007669"/>
    <property type="project" value="TreeGrafter"/>
</dbReference>
<dbReference type="CDD" id="cd12455">
    <property type="entry name" value="RRM_like_Smg4_UPF3"/>
    <property type="match status" value="1"/>
</dbReference>
<dbReference type="InterPro" id="IPR039722">
    <property type="entry name" value="Upf3"/>
</dbReference>
<evidence type="ECO:0000313" key="5">
    <source>
        <dbReference type="EMBL" id="KAJ2678824.1"/>
    </source>
</evidence>
<dbReference type="PANTHER" id="PTHR13112:SF0">
    <property type="entry name" value="FI21285P1"/>
    <property type="match status" value="1"/>
</dbReference>
<dbReference type="EMBL" id="JANBTW010000017">
    <property type="protein sequence ID" value="KAJ2678824.1"/>
    <property type="molecule type" value="Genomic_DNA"/>
</dbReference>
<feature type="domain" description="UPF3" evidence="4">
    <location>
        <begin position="316"/>
        <end position="456"/>
    </location>
</feature>
<evidence type="ECO:0000256" key="1">
    <source>
        <dbReference type="ARBA" id="ARBA00004123"/>
    </source>
</evidence>